<reference evidence="1" key="2">
    <citation type="submission" date="2021-08" db="EMBL/GenBank/DDBJ databases">
        <authorList>
            <person name="Tani A."/>
            <person name="Ola A."/>
            <person name="Ogura Y."/>
            <person name="Katsura K."/>
            <person name="Hayashi T."/>
        </authorList>
    </citation>
    <scope>NUCLEOTIDE SEQUENCE</scope>
    <source>
        <strain evidence="1">NBRC 15686</strain>
    </source>
</reference>
<protein>
    <submittedName>
        <fullName evidence="1">Uncharacterized protein</fullName>
    </submittedName>
</protein>
<organism evidence="1 2">
    <name type="scientific">Methylorubrum aminovorans</name>
    <dbReference type="NCBI Taxonomy" id="269069"/>
    <lineage>
        <taxon>Bacteria</taxon>
        <taxon>Pseudomonadati</taxon>
        <taxon>Pseudomonadota</taxon>
        <taxon>Alphaproteobacteria</taxon>
        <taxon>Hyphomicrobiales</taxon>
        <taxon>Methylobacteriaceae</taxon>
        <taxon>Methylorubrum</taxon>
    </lineage>
</organism>
<name>A0ABQ4ULE9_9HYPH</name>
<dbReference type="EMBL" id="BPRC01000041">
    <property type="protein sequence ID" value="GJE68038.1"/>
    <property type="molecule type" value="Genomic_DNA"/>
</dbReference>
<keyword evidence="2" id="KW-1185">Reference proteome</keyword>
<gene>
    <name evidence="1" type="ORF">LNAOJCKE_5274</name>
</gene>
<evidence type="ECO:0000313" key="1">
    <source>
        <dbReference type="EMBL" id="GJE68038.1"/>
    </source>
</evidence>
<sequence>MPTAFTATAALHLRDLRSVYDPVLHGVAGGLADLFPPIHNLHRPEAEVAVEAAMENNEWTAQN</sequence>
<proteinExistence type="predicted"/>
<dbReference type="Proteomes" id="UP001055039">
    <property type="component" value="Unassembled WGS sequence"/>
</dbReference>
<evidence type="ECO:0000313" key="2">
    <source>
        <dbReference type="Proteomes" id="UP001055039"/>
    </source>
</evidence>
<reference evidence="1" key="1">
    <citation type="journal article" date="2021" name="Front. Microbiol.">
        <title>Comprehensive Comparative Genomics and Phenotyping of Methylobacterium Species.</title>
        <authorList>
            <person name="Alessa O."/>
            <person name="Ogura Y."/>
            <person name="Fujitani Y."/>
            <person name="Takami H."/>
            <person name="Hayashi T."/>
            <person name="Sahin N."/>
            <person name="Tani A."/>
        </authorList>
    </citation>
    <scope>NUCLEOTIDE SEQUENCE</scope>
    <source>
        <strain evidence="1">NBRC 15686</strain>
    </source>
</reference>
<accession>A0ABQ4ULE9</accession>
<comment type="caution">
    <text evidence="1">The sequence shown here is derived from an EMBL/GenBank/DDBJ whole genome shotgun (WGS) entry which is preliminary data.</text>
</comment>
<dbReference type="RefSeq" id="WP_238228911.1">
    <property type="nucleotide sequence ID" value="NZ_BAAADH010000053.1"/>
</dbReference>